<proteinExistence type="predicted"/>
<dbReference type="OrthoDB" id="9773549at2"/>
<protein>
    <submittedName>
        <fullName evidence="2">Pimeloyl-ACP methyl ester carboxylesterase</fullName>
    </submittedName>
</protein>
<evidence type="ECO:0000313" key="2">
    <source>
        <dbReference type="EMBL" id="SDK16702.1"/>
    </source>
</evidence>
<dbReference type="Gene3D" id="3.40.50.1820">
    <property type="entry name" value="alpha/beta hydrolase"/>
    <property type="match status" value="1"/>
</dbReference>
<keyword evidence="3" id="KW-1185">Reference proteome</keyword>
<dbReference type="Proteomes" id="UP000199155">
    <property type="component" value="Unassembled WGS sequence"/>
</dbReference>
<dbReference type="InterPro" id="IPR000073">
    <property type="entry name" value="AB_hydrolase_1"/>
</dbReference>
<accession>A0A1G8ZNJ8</accession>
<dbReference type="Pfam" id="PF12697">
    <property type="entry name" value="Abhydrolase_6"/>
    <property type="match status" value="1"/>
</dbReference>
<dbReference type="EMBL" id="FNFF01000005">
    <property type="protein sequence ID" value="SDK16702.1"/>
    <property type="molecule type" value="Genomic_DNA"/>
</dbReference>
<evidence type="ECO:0000259" key="1">
    <source>
        <dbReference type="Pfam" id="PF12697"/>
    </source>
</evidence>
<reference evidence="2 3" key="1">
    <citation type="submission" date="2016-10" db="EMBL/GenBank/DDBJ databases">
        <authorList>
            <person name="de Groot N.N."/>
        </authorList>
    </citation>
    <scope>NUCLEOTIDE SEQUENCE [LARGE SCALE GENOMIC DNA]</scope>
    <source>
        <strain evidence="2 3">CGMCC 4.5727</strain>
    </source>
</reference>
<dbReference type="GO" id="GO:0003824">
    <property type="term" value="F:catalytic activity"/>
    <property type="evidence" value="ECO:0007669"/>
    <property type="project" value="UniProtKB-ARBA"/>
</dbReference>
<gene>
    <name evidence="2" type="ORF">SAMN05421806_105101</name>
</gene>
<organism evidence="2 3">
    <name type="scientific">Streptomyces indicus</name>
    <dbReference type="NCBI Taxonomy" id="417292"/>
    <lineage>
        <taxon>Bacteria</taxon>
        <taxon>Bacillati</taxon>
        <taxon>Actinomycetota</taxon>
        <taxon>Actinomycetes</taxon>
        <taxon>Kitasatosporales</taxon>
        <taxon>Streptomycetaceae</taxon>
        <taxon>Streptomyces</taxon>
    </lineage>
</organism>
<dbReference type="InterPro" id="IPR029058">
    <property type="entry name" value="AB_hydrolase_fold"/>
</dbReference>
<evidence type="ECO:0000313" key="3">
    <source>
        <dbReference type="Proteomes" id="UP000199155"/>
    </source>
</evidence>
<dbReference type="AlphaFoldDB" id="A0A1G8ZNJ8"/>
<dbReference type="PANTHER" id="PTHR37017:SF11">
    <property type="entry name" value="ESTERASE_LIPASE_THIOESTERASE DOMAIN-CONTAINING PROTEIN"/>
    <property type="match status" value="1"/>
</dbReference>
<sequence>MTGNAGYVLVSGGYTGGWIWRDVAAQLRDTGAEVHPGTLTGYGDRRHLATPATDLATHIEDVVQLIDHADAPKLVLVGHCYGIFPVLGAADRRPERVERIVYVDTGAPEDGESVLDVAPEEASDHVTGRIARSEDGHTLLPPPLTDTMTWGSLEGIDEAGRERLARLAAPQPIGTLTQPLRLTGKALELPASGVFCTANGMSIALVEAVIAAGDRRAQRLLDGDVTLFDLPTGHWPMLSAPGALAEVLLRAAAGEGHRPAAAS</sequence>
<dbReference type="PANTHER" id="PTHR37017">
    <property type="entry name" value="AB HYDROLASE-1 DOMAIN-CONTAINING PROTEIN-RELATED"/>
    <property type="match status" value="1"/>
</dbReference>
<dbReference type="RefSeq" id="WP_093610202.1">
    <property type="nucleotide sequence ID" value="NZ_FNFF01000005.1"/>
</dbReference>
<dbReference type="InterPro" id="IPR052897">
    <property type="entry name" value="Sec-Metab_Biosynth_Hydrolase"/>
</dbReference>
<dbReference type="STRING" id="417292.SAMN05421806_105101"/>
<feature type="domain" description="AB hydrolase-1" evidence="1">
    <location>
        <begin position="8"/>
        <end position="246"/>
    </location>
</feature>
<name>A0A1G8ZNJ8_9ACTN</name>
<dbReference type="SUPFAM" id="SSF53474">
    <property type="entry name" value="alpha/beta-Hydrolases"/>
    <property type="match status" value="1"/>
</dbReference>